<dbReference type="InterPro" id="IPR018905">
    <property type="entry name" value="A-galactase_NEW3"/>
</dbReference>
<evidence type="ECO:0000259" key="2">
    <source>
        <dbReference type="Pfam" id="PF05548"/>
    </source>
</evidence>
<dbReference type="Pfam" id="PF10633">
    <property type="entry name" value="NPCBM_assoc"/>
    <property type="match status" value="1"/>
</dbReference>
<dbReference type="PANTHER" id="PTHR34720:SF9">
    <property type="entry name" value="BLR4714 PROTEIN"/>
    <property type="match status" value="1"/>
</dbReference>
<dbReference type="Pfam" id="PF17963">
    <property type="entry name" value="Big_9"/>
    <property type="match status" value="2"/>
</dbReference>
<evidence type="ECO:0000256" key="1">
    <source>
        <dbReference type="SAM" id="SignalP"/>
    </source>
</evidence>
<feature type="chain" id="PRO_5047320763" evidence="1">
    <location>
        <begin position="31"/>
        <end position="873"/>
    </location>
</feature>
<dbReference type="PANTHER" id="PTHR34720">
    <property type="entry name" value="MICROCYSTIN DEPENDENT PROTEIN"/>
    <property type="match status" value="1"/>
</dbReference>
<evidence type="ECO:0000259" key="3">
    <source>
        <dbReference type="Pfam" id="PF10633"/>
    </source>
</evidence>
<sequence length="873" mass="90824">MRLFRPAFVQSLAVAGIATALSCTALPAFSAENHAHGTANAAVDVAQARQQAYDHTQALIALQKRWEKAQGSEKSQALEQLVAKAEERRVFLLELMQSNPAEVLRVAIPEDKQRGMPAEVVQTLEQQLEVEGDLHQTYYHYKDESVKLRSFLKTPFGETFEVHSSEALNAPGNSKSVAIRGVLIPNSDNEYGSDGAVALGTDEDAIVWAYLGGDGSSADSLNGLSGTASDLTPTKGEQRAAVFLVNFQDDPNNKPWTVASIQNTMTKVDQFYQEGSYQQTWFNTDVLGWYTIPYSGTNCDSEAWQDAALNAASRQNNLSQYTRYIFIFPNNSCTWSGAGSLTSLPSRAHLNGSPGAGSIAHELGHNLGLNHSSSINCGSSSIGGSCTTKEYGDIADQMGNAFAHFNAHQKERLGWLSGSDILTVSSDGTYKISPFEKSGSLPKALKIYKGDGGIGNMWGDPAYYYAEFRQPTGFDSLLSSYGGNLTDGALIHFGYESYSGKSYLLDMNPDAYGNLTDGALVPGDRFTDPASGLSITTINSDSSGLTLSVQNVQAGTVGCVPAQPSLALSPAQGPWVAAGTAVTYTLTLTNNDSNGCSSSSFGLSTSKPSGWATSFSATSLNLAPGQSASAKLTVTSSSSALDGFYSLSIAAANASHSATGTVTYVVDNPSTVNSAPVANNDSASTSENTAVTINVLANDTDADGDALSISSVSGVNSTAKINSNGSITFTPATGFTGIESFSYTVTDGKGGSDSATVSVNVTAATTSTNQAPVAVDDSASSDGNSAVTIAVLANDNDPDGDTLTITGVSQAAKGSVKINANGTVTFTPAKNFKNGDSFSYTISDGKSTASANVNIAMAGGGSSSTGKGNGRNK</sequence>
<dbReference type="Pfam" id="PF05548">
    <property type="entry name" value="Peptidase_M11"/>
    <property type="match status" value="1"/>
</dbReference>
<evidence type="ECO:0000313" key="4">
    <source>
        <dbReference type="EMBL" id="GGC02118.1"/>
    </source>
</evidence>
<evidence type="ECO:0000313" key="5">
    <source>
        <dbReference type="Proteomes" id="UP000629025"/>
    </source>
</evidence>
<feature type="signal peptide" evidence="1">
    <location>
        <begin position="1"/>
        <end position="30"/>
    </location>
</feature>
<proteinExistence type="predicted"/>
<feature type="domain" description="Peptidase M11 gametolysin" evidence="2">
    <location>
        <begin position="265"/>
        <end position="417"/>
    </location>
</feature>
<protein>
    <submittedName>
        <fullName evidence="4">Peptidase M11</fullName>
    </submittedName>
</protein>
<reference evidence="5" key="1">
    <citation type="journal article" date="2019" name="Int. J. Syst. Evol. Microbiol.">
        <title>The Global Catalogue of Microorganisms (GCM) 10K type strain sequencing project: providing services to taxonomists for standard genome sequencing and annotation.</title>
        <authorList>
            <consortium name="The Broad Institute Genomics Platform"/>
            <consortium name="The Broad Institute Genome Sequencing Center for Infectious Disease"/>
            <person name="Wu L."/>
            <person name="Ma J."/>
        </authorList>
    </citation>
    <scope>NUCLEOTIDE SEQUENCE [LARGE SCALE GENOMIC DNA]</scope>
    <source>
        <strain evidence="5">CGMCC 1.15341</strain>
    </source>
</reference>
<name>A0ABQ1KQG9_9GAMM</name>
<feature type="domain" description="Alpha-galactosidase NEW3" evidence="3">
    <location>
        <begin position="577"/>
        <end position="651"/>
    </location>
</feature>
<dbReference type="SUPFAM" id="SSF55486">
    <property type="entry name" value="Metalloproteases ('zincins'), catalytic domain"/>
    <property type="match status" value="1"/>
</dbReference>
<dbReference type="Proteomes" id="UP000629025">
    <property type="component" value="Unassembled WGS sequence"/>
</dbReference>
<dbReference type="InterPro" id="IPR008752">
    <property type="entry name" value="Peptidase_M11"/>
</dbReference>
<comment type="caution">
    <text evidence="4">The sequence shown here is derived from an EMBL/GenBank/DDBJ whole genome shotgun (WGS) entry which is preliminary data.</text>
</comment>
<organism evidence="4 5">
    <name type="scientific">Marinobacterium zhoushanense</name>
    <dbReference type="NCBI Taxonomy" id="1679163"/>
    <lineage>
        <taxon>Bacteria</taxon>
        <taxon>Pseudomonadati</taxon>
        <taxon>Pseudomonadota</taxon>
        <taxon>Gammaproteobacteria</taxon>
        <taxon>Oceanospirillales</taxon>
        <taxon>Oceanospirillaceae</taxon>
        <taxon>Marinobacterium</taxon>
    </lineage>
</organism>
<keyword evidence="1" id="KW-0732">Signal</keyword>
<dbReference type="PROSITE" id="PS51257">
    <property type="entry name" value="PROKAR_LIPOPROTEIN"/>
    <property type="match status" value="1"/>
</dbReference>
<dbReference type="RefSeq" id="WP_188749844.1">
    <property type="nucleotide sequence ID" value="NZ_BMIJ01000006.1"/>
</dbReference>
<dbReference type="NCBIfam" id="NF012211">
    <property type="entry name" value="tand_rpt_95"/>
    <property type="match status" value="2"/>
</dbReference>
<gene>
    <name evidence="4" type="ORF">GCM10011352_30400</name>
</gene>
<accession>A0ABQ1KQG9</accession>
<keyword evidence="5" id="KW-1185">Reference proteome</keyword>
<dbReference type="Gene3D" id="2.60.40.2810">
    <property type="match status" value="1"/>
</dbReference>
<dbReference type="EMBL" id="BMIJ01000006">
    <property type="protein sequence ID" value="GGC02118.1"/>
    <property type="molecule type" value="Genomic_DNA"/>
</dbReference>
<dbReference type="Gene3D" id="2.60.40.10">
    <property type="entry name" value="Immunoglobulins"/>
    <property type="match status" value="2"/>
</dbReference>
<dbReference type="InterPro" id="IPR013783">
    <property type="entry name" value="Ig-like_fold"/>
</dbReference>